<dbReference type="OrthoDB" id="421838at2759"/>
<comment type="similarity">
    <text evidence="1">Belongs to the SBNO family.</text>
</comment>
<dbReference type="InterPro" id="IPR057332">
    <property type="entry name" value="SBNO_a/b_dom"/>
</dbReference>
<dbReference type="eggNOG" id="KOG1513">
    <property type="taxonomic scope" value="Eukaryota"/>
</dbReference>
<evidence type="ECO:0000259" key="5">
    <source>
        <dbReference type="Pfam" id="PF13872"/>
    </source>
</evidence>
<dbReference type="Pfam" id="PF25373">
    <property type="entry name" value="SBNO"/>
    <property type="match status" value="1"/>
</dbReference>
<keyword evidence="8" id="KW-1185">Reference proteome</keyword>
<keyword evidence="2" id="KW-0805">Transcription regulation</keyword>
<dbReference type="PANTHER" id="PTHR12706:SF30">
    <property type="entry name" value="PROTEIN STRAWBERRY NOTCH-RELATED"/>
    <property type="match status" value="1"/>
</dbReference>
<gene>
    <name evidence="7" type="ORF">DAPPUDRAFT_227590</name>
</gene>
<dbReference type="Gene3D" id="3.40.50.300">
    <property type="entry name" value="P-loop containing nucleotide triphosphate hydrolases"/>
    <property type="match status" value="1"/>
</dbReference>
<organism evidence="7 8">
    <name type="scientific">Daphnia pulex</name>
    <name type="common">Water flea</name>
    <dbReference type="NCBI Taxonomy" id="6669"/>
    <lineage>
        <taxon>Eukaryota</taxon>
        <taxon>Metazoa</taxon>
        <taxon>Ecdysozoa</taxon>
        <taxon>Arthropoda</taxon>
        <taxon>Crustacea</taxon>
        <taxon>Branchiopoda</taxon>
        <taxon>Diplostraca</taxon>
        <taxon>Cladocera</taxon>
        <taxon>Anomopoda</taxon>
        <taxon>Daphniidae</taxon>
        <taxon>Daphnia</taxon>
    </lineage>
</organism>
<evidence type="ECO:0000313" key="8">
    <source>
        <dbReference type="Proteomes" id="UP000000305"/>
    </source>
</evidence>
<dbReference type="Pfam" id="PF13871">
    <property type="entry name" value="Helicase_C_4"/>
    <property type="match status" value="1"/>
</dbReference>
<feature type="domain" description="Strawberry notch AAA" evidence="5">
    <location>
        <begin position="24"/>
        <end position="331"/>
    </location>
</feature>
<reference evidence="7 8" key="1">
    <citation type="journal article" date="2011" name="Science">
        <title>The ecoresponsive genome of Daphnia pulex.</title>
        <authorList>
            <person name="Colbourne J.K."/>
            <person name="Pfrender M.E."/>
            <person name="Gilbert D."/>
            <person name="Thomas W.K."/>
            <person name="Tucker A."/>
            <person name="Oakley T.H."/>
            <person name="Tokishita S."/>
            <person name="Aerts A."/>
            <person name="Arnold G.J."/>
            <person name="Basu M.K."/>
            <person name="Bauer D.J."/>
            <person name="Caceres C.E."/>
            <person name="Carmel L."/>
            <person name="Casola C."/>
            <person name="Choi J.H."/>
            <person name="Detter J.C."/>
            <person name="Dong Q."/>
            <person name="Dusheyko S."/>
            <person name="Eads B.D."/>
            <person name="Frohlich T."/>
            <person name="Geiler-Samerotte K.A."/>
            <person name="Gerlach D."/>
            <person name="Hatcher P."/>
            <person name="Jogdeo S."/>
            <person name="Krijgsveld J."/>
            <person name="Kriventseva E.V."/>
            <person name="Kultz D."/>
            <person name="Laforsch C."/>
            <person name="Lindquist E."/>
            <person name="Lopez J."/>
            <person name="Manak J.R."/>
            <person name="Muller J."/>
            <person name="Pangilinan J."/>
            <person name="Patwardhan R.P."/>
            <person name="Pitluck S."/>
            <person name="Pritham E.J."/>
            <person name="Rechtsteiner A."/>
            <person name="Rho M."/>
            <person name="Rogozin I.B."/>
            <person name="Sakarya O."/>
            <person name="Salamov A."/>
            <person name="Schaack S."/>
            <person name="Shapiro H."/>
            <person name="Shiga Y."/>
            <person name="Skalitzky C."/>
            <person name="Smith Z."/>
            <person name="Souvorov A."/>
            <person name="Sung W."/>
            <person name="Tang Z."/>
            <person name="Tsuchiya D."/>
            <person name="Tu H."/>
            <person name="Vos H."/>
            <person name="Wang M."/>
            <person name="Wolf Y.I."/>
            <person name="Yamagata H."/>
            <person name="Yamada T."/>
            <person name="Ye Y."/>
            <person name="Shaw J.R."/>
            <person name="Andrews J."/>
            <person name="Crease T.J."/>
            <person name="Tang H."/>
            <person name="Lucas S.M."/>
            <person name="Robertson H.M."/>
            <person name="Bork P."/>
            <person name="Koonin E.V."/>
            <person name="Zdobnov E.M."/>
            <person name="Grigoriev I.V."/>
            <person name="Lynch M."/>
            <person name="Boore J.L."/>
        </authorList>
    </citation>
    <scope>NUCLEOTIDE SEQUENCE [LARGE SCALE GENOMIC DNA]</scope>
</reference>
<evidence type="ECO:0008006" key="9">
    <source>
        <dbReference type="Google" id="ProtNLM"/>
    </source>
</evidence>
<accession>E9H7M9</accession>
<evidence type="ECO:0000256" key="2">
    <source>
        <dbReference type="ARBA" id="ARBA00023015"/>
    </source>
</evidence>
<dbReference type="GO" id="GO:0005634">
    <property type="term" value="C:nucleus"/>
    <property type="evidence" value="ECO:0000318"/>
    <property type="project" value="GO_Central"/>
</dbReference>
<sequence>MANPLLLPFEIKKEKSKDEFIVRDHPSTVIETPSIFNYVDLPDTSYILDLPSETINSGGLSAIQLETIIYSCQRHEQKLSDDSRAGFLIGDGAGVGKGRVAAGVILENFIRGRKKSIWFSISTDLKYDAERDLRDIGCADKIAVHAVNKLKNSTARTVVTESTKEGVIFCTYSDLINELSSSAKRLLCLEQLLKWCGPNFDGVIVFDECHFTDDINFSGSTNKKKIELAVLQLQNKLPNARIVYISTTAVSEPHSMASMVRLGLWGQDTPFKDFGQFLENVKNFGAIAGDMIAMEMRQRGSYVNRQLSFKDVTYQVVDICQLPKFMRSYNNSTKLWLHLQQSFTEAAELMDLGQKTQKIMWTFFWSAHHRFFRCLCISAKVTHAVKLASEAIKRGESVVIGLQSTGEAYTLQKIPDDGIAMPNFVSTAKIIMQSLVEKHFPASDNLQLLADARNNKRTVGGKRKSVRKTAGTSKKKKNELTDDFSCDEIIDSSYVSAPIFDYHSDSADSKLKDEEADEDRRIKLEKASVIRQGLLEKIEELGTVLPPNWIDQLIDEFGGSENVAEISSRKGRLVQKINGMVQYEQRSEKDIPLEFINIRERERFMNGEKKIAIVSAAASCGISLHADRRAKNQSRRIYISLELPNSAELALQQFGCIHRSNQAKAPEFIFLVPELAGERRSALIVANRLQFLGASIKNQSSDEGSTKLEETSEYDSAVVDAMNVIMGQKSPVVPVPADYKDIRAALAEVGVIPNVVPLVKVGKFVPDILNRISGIPVDHQATLLQYFNGVRSKISNRGKTERHNCMTILDLHLHNKCTHRRNVILKVTSKNTFDSAKIYLHEIEVDSGMDWKTAEEKWLPKSRQAKEGIYFSKEGFYGKRDIIIVRSTEIVGGGAKGDLKYTVIRPSTGVQLLPQSLAEITKKYIPQISLPKLAKIEPKWLWDFHYNASKNVCIHDYWLNTKTKNHNKGPEECQEGLRSCATYKILAGSIFLLWKEIESIIRESNPQWKMQIARVLVDSSKIVGIVIPDNCESHLIAFLTK</sequence>
<dbReference type="HOGENOM" id="CLU_000212_2_1_1"/>
<feature type="domain" description="SBNO alpha/beta" evidence="6">
    <location>
        <begin position="849"/>
        <end position="978"/>
    </location>
</feature>
<evidence type="ECO:0000259" key="4">
    <source>
        <dbReference type="Pfam" id="PF13871"/>
    </source>
</evidence>
<dbReference type="PhylomeDB" id="E9H7M9"/>
<name>E9H7M9_DAPPU</name>
<evidence type="ECO:0000256" key="3">
    <source>
        <dbReference type="ARBA" id="ARBA00023163"/>
    </source>
</evidence>
<dbReference type="KEGG" id="dpx:DAPPUDRAFT_227590"/>
<dbReference type="InterPro" id="IPR027417">
    <property type="entry name" value="P-loop_NTPase"/>
</dbReference>
<dbReference type="FunFam" id="3.40.50.300:FF:000342">
    <property type="entry name" value="Protein strawberry notch homolog 2"/>
    <property type="match status" value="1"/>
</dbReference>
<dbReference type="InterPro" id="IPR039187">
    <property type="entry name" value="SNO_AAA"/>
</dbReference>
<proteinExistence type="inferred from homology"/>
<dbReference type="EMBL" id="GL732601">
    <property type="protein sequence ID" value="EFX72211.1"/>
    <property type="molecule type" value="Genomic_DNA"/>
</dbReference>
<dbReference type="GO" id="GO:0042393">
    <property type="term" value="F:histone binding"/>
    <property type="evidence" value="ECO:0000318"/>
    <property type="project" value="GO_Central"/>
</dbReference>
<dbReference type="Proteomes" id="UP000000305">
    <property type="component" value="Unassembled WGS sequence"/>
</dbReference>
<feature type="domain" description="Strawberry notch helicase C" evidence="4">
    <location>
        <begin position="548"/>
        <end position="804"/>
    </location>
</feature>
<protein>
    <recommendedName>
        <fullName evidence="9">Helicase ATP-binding domain-containing protein</fullName>
    </recommendedName>
</protein>
<dbReference type="InParanoid" id="E9H7M9"/>
<evidence type="ECO:0000256" key="1">
    <source>
        <dbReference type="ARBA" id="ARBA00006992"/>
    </source>
</evidence>
<dbReference type="PANTHER" id="PTHR12706">
    <property type="entry name" value="STRAWBERRY NOTCH-RELATED"/>
    <property type="match status" value="1"/>
</dbReference>
<dbReference type="GO" id="GO:0031490">
    <property type="term" value="F:chromatin DNA binding"/>
    <property type="evidence" value="ECO:0000318"/>
    <property type="project" value="GO_Central"/>
</dbReference>
<evidence type="ECO:0000313" key="7">
    <source>
        <dbReference type="EMBL" id="EFX72211.1"/>
    </source>
</evidence>
<evidence type="ECO:0000259" key="6">
    <source>
        <dbReference type="Pfam" id="PF25373"/>
    </source>
</evidence>
<dbReference type="InterPro" id="IPR026937">
    <property type="entry name" value="SBNO_Helicase_C_dom"/>
</dbReference>
<dbReference type="GO" id="GO:0006355">
    <property type="term" value="P:regulation of DNA-templated transcription"/>
    <property type="evidence" value="ECO:0000318"/>
    <property type="project" value="GO_Central"/>
</dbReference>
<dbReference type="InterPro" id="IPR026741">
    <property type="entry name" value="SNO"/>
</dbReference>
<dbReference type="AlphaFoldDB" id="E9H7M9"/>
<keyword evidence="3" id="KW-0804">Transcription</keyword>
<dbReference type="Pfam" id="PF13872">
    <property type="entry name" value="AAA_34"/>
    <property type="match status" value="1"/>
</dbReference>
<dbReference type="SUPFAM" id="SSF52540">
    <property type="entry name" value="P-loop containing nucleoside triphosphate hydrolases"/>
    <property type="match status" value="1"/>
</dbReference>